<dbReference type="GeneID" id="36594223"/>
<keyword evidence="1" id="KW-0489">Methyltransferase</keyword>
<name>A0A2J6SHG8_9HELO</name>
<dbReference type="OrthoDB" id="506498at2759"/>
<dbReference type="PANTHER" id="PTHR43591:SF24">
    <property type="entry name" value="2-METHOXY-6-POLYPRENYL-1,4-BENZOQUINOL METHYLASE, MITOCHONDRIAL"/>
    <property type="match status" value="1"/>
</dbReference>
<accession>A0A2J6SHG8</accession>
<sequence>MGHAEEGTQALDQSFLETTIYHNRLFQNYAINNLAYLVPIDEEEEERLHIMHNVFSMIFEQRLIFAPINRPRRVLDLGHGTGSWALEVAELHSRCEVIGIDICPTMQPREMPANLYLQVDDVNRTFSFNAHHFDLVQSRMMTGAVHTNRWAQYMRDMLRVTRPGGWCQMIELYYNFQSDNGTLTPDHALSQWSARYLESMAGLKDLRQATRLPNLMRDAGFVDVESRMIPLPTCGWGTEQRDNEIGATNRENIQRMLNSLAIFPFTERLNMPIQDVHLLIAQARVEADNPAFKVMQSPAPDDEAASEGRAGRVFSVALSLAFQVHALNFQRKSNGELSCHPMSPSD</sequence>
<dbReference type="GO" id="GO:0008168">
    <property type="term" value="F:methyltransferase activity"/>
    <property type="evidence" value="ECO:0007669"/>
    <property type="project" value="UniProtKB-KW"/>
</dbReference>
<evidence type="ECO:0000313" key="2">
    <source>
        <dbReference type="Proteomes" id="UP000235371"/>
    </source>
</evidence>
<dbReference type="GO" id="GO:0032259">
    <property type="term" value="P:methylation"/>
    <property type="evidence" value="ECO:0007669"/>
    <property type="project" value="UniProtKB-KW"/>
</dbReference>
<dbReference type="RefSeq" id="XP_024727119.1">
    <property type="nucleotide sequence ID" value="XM_024886146.1"/>
</dbReference>
<dbReference type="Pfam" id="PF13489">
    <property type="entry name" value="Methyltransf_23"/>
    <property type="match status" value="1"/>
</dbReference>
<dbReference type="AlphaFoldDB" id="A0A2J6SHG8"/>
<reference evidence="1 2" key="1">
    <citation type="submission" date="2016-04" db="EMBL/GenBank/DDBJ databases">
        <title>A degradative enzymes factory behind the ericoid mycorrhizal symbiosis.</title>
        <authorList>
            <consortium name="DOE Joint Genome Institute"/>
            <person name="Martino E."/>
            <person name="Morin E."/>
            <person name="Grelet G."/>
            <person name="Kuo A."/>
            <person name="Kohler A."/>
            <person name="Daghino S."/>
            <person name="Barry K."/>
            <person name="Choi C."/>
            <person name="Cichocki N."/>
            <person name="Clum A."/>
            <person name="Copeland A."/>
            <person name="Hainaut M."/>
            <person name="Haridas S."/>
            <person name="Labutti K."/>
            <person name="Lindquist E."/>
            <person name="Lipzen A."/>
            <person name="Khouja H.-R."/>
            <person name="Murat C."/>
            <person name="Ohm R."/>
            <person name="Olson A."/>
            <person name="Spatafora J."/>
            <person name="Veneault-Fourrey C."/>
            <person name="Henrissat B."/>
            <person name="Grigoriev I."/>
            <person name="Martin F."/>
            <person name="Perotto S."/>
        </authorList>
    </citation>
    <scope>NUCLEOTIDE SEQUENCE [LARGE SCALE GENOMIC DNA]</scope>
    <source>
        <strain evidence="1 2">E</strain>
    </source>
</reference>
<gene>
    <name evidence="1" type="ORF">K444DRAFT_657291</name>
</gene>
<dbReference type="Proteomes" id="UP000235371">
    <property type="component" value="Unassembled WGS sequence"/>
</dbReference>
<dbReference type="PANTHER" id="PTHR43591">
    <property type="entry name" value="METHYLTRANSFERASE"/>
    <property type="match status" value="1"/>
</dbReference>
<dbReference type="SUPFAM" id="SSF53335">
    <property type="entry name" value="S-adenosyl-L-methionine-dependent methyltransferases"/>
    <property type="match status" value="1"/>
</dbReference>
<dbReference type="EMBL" id="KZ613913">
    <property type="protein sequence ID" value="PMD50215.1"/>
    <property type="molecule type" value="Genomic_DNA"/>
</dbReference>
<organism evidence="1 2">
    <name type="scientific">Hyaloscypha bicolor E</name>
    <dbReference type="NCBI Taxonomy" id="1095630"/>
    <lineage>
        <taxon>Eukaryota</taxon>
        <taxon>Fungi</taxon>
        <taxon>Dikarya</taxon>
        <taxon>Ascomycota</taxon>
        <taxon>Pezizomycotina</taxon>
        <taxon>Leotiomycetes</taxon>
        <taxon>Helotiales</taxon>
        <taxon>Hyaloscyphaceae</taxon>
        <taxon>Hyaloscypha</taxon>
        <taxon>Hyaloscypha bicolor</taxon>
    </lineage>
</organism>
<keyword evidence="2" id="KW-1185">Reference proteome</keyword>
<keyword evidence="1" id="KW-0808">Transferase</keyword>
<dbReference type="InterPro" id="IPR029063">
    <property type="entry name" value="SAM-dependent_MTases_sf"/>
</dbReference>
<dbReference type="CDD" id="cd02440">
    <property type="entry name" value="AdoMet_MTases"/>
    <property type="match status" value="1"/>
</dbReference>
<dbReference type="InParanoid" id="A0A2J6SHG8"/>
<dbReference type="Gene3D" id="3.40.50.150">
    <property type="entry name" value="Vaccinia Virus protein VP39"/>
    <property type="match status" value="1"/>
</dbReference>
<proteinExistence type="predicted"/>
<protein>
    <submittedName>
        <fullName evidence="1">S-adenosyl-L-methionine-dependent methyltransferase</fullName>
    </submittedName>
</protein>
<evidence type="ECO:0000313" key="1">
    <source>
        <dbReference type="EMBL" id="PMD50215.1"/>
    </source>
</evidence>
<dbReference type="STRING" id="1095630.A0A2J6SHG8"/>